<dbReference type="InterPro" id="IPR000683">
    <property type="entry name" value="Gfo/Idh/MocA-like_OxRdtase_N"/>
</dbReference>
<proteinExistence type="predicted"/>
<evidence type="ECO:0000313" key="4">
    <source>
        <dbReference type="Proteomes" id="UP000665043"/>
    </source>
</evidence>
<dbReference type="Proteomes" id="UP000665043">
    <property type="component" value="Chromosome"/>
</dbReference>
<dbReference type="InterPro" id="IPR048477">
    <property type="entry name" value="YceM-like_C"/>
</dbReference>
<dbReference type="Gene3D" id="3.30.360.10">
    <property type="entry name" value="Dihydrodipicolinate Reductase, domain 2"/>
    <property type="match status" value="1"/>
</dbReference>
<organism evidence="3 4">
    <name type="scientific">Sediminibacillus dalangtanensis</name>
    <dbReference type="NCBI Taxonomy" id="2729421"/>
    <lineage>
        <taxon>Bacteria</taxon>
        <taxon>Bacillati</taxon>
        <taxon>Bacillota</taxon>
        <taxon>Bacilli</taxon>
        <taxon>Bacillales</taxon>
        <taxon>Bacillaceae</taxon>
        <taxon>Sediminibacillus</taxon>
    </lineage>
</organism>
<dbReference type="PANTHER" id="PTHR43708:SF4">
    <property type="entry name" value="OXIDOREDUCTASE YCEM-RELATED"/>
    <property type="match status" value="1"/>
</dbReference>
<dbReference type="EMBL" id="CP046956">
    <property type="protein sequence ID" value="QTM98539.1"/>
    <property type="molecule type" value="Genomic_DNA"/>
</dbReference>
<feature type="domain" description="Gfo/Idh/MocA-like oxidoreductase N-terminal" evidence="1">
    <location>
        <begin position="7"/>
        <end position="123"/>
    </location>
</feature>
<dbReference type="InterPro" id="IPR051317">
    <property type="entry name" value="Gfo/Idh/MocA_oxidoreduct"/>
</dbReference>
<gene>
    <name evidence="3" type="ORF">ERJ70_04045</name>
</gene>
<dbReference type="Pfam" id="PF21378">
    <property type="entry name" value="YceM-like_C"/>
    <property type="match status" value="1"/>
</dbReference>
<evidence type="ECO:0000259" key="2">
    <source>
        <dbReference type="Pfam" id="PF21378"/>
    </source>
</evidence>
<dbReference type="PANTHER" id="PTHR43708">
    <property type="entry name" value="CONSERVED EXPRESSED OXIDOREDUCTASE (EUROFUNG)"/>
    <property type="match status" value="1"/>
</dbReference>
<keyword evidence="4" id="KW-1185">Reference proteome</keyword>
<evidence type="ECO:0000259" key="1">
    <source>
        <dbReference type="Pfam" id="PF01408"/>
    </source>
</evidence>
<dbReference type="SUPFAM" id="SSF51735">
    <property type="entry name" value="NAD(P)-binding Rossmann-fold domains"/>
    <property type="match status" value="1"/>
</dbReference>
<dbReference type="RefSeq" id="WP_209367342.1">
    <property type="nucleotide sequence ID" value="NZ_CP046956.1"/>
</dbReference>
<accession>A0ABX7VNT6</accession>
<evidence type="ECO:0000313" key="3">
    <source>
        <dbReference type="EMBL" id="QTM98539.1"/>
    </source>
</evidence>
<feature type="domain" description="YceM-like C-terminal" evidence="2">
    <location>
        <begin position="129"/>
        <end position="248"/>
    </location>
</feature>
<dbReference type="Gene3D" id="3.40.50.720">
    <property type="entry name" value="NAD(P)-binding Rossmann-like Domain"/>
    <property type="match status" value="1"/>
</dbReference>
<dbReference type="SUPFAM" id="SSF55347">
    <property type="entry name" value="Glyceraldehyde-3-phosphate dehydrogenase-like, C-terminal domain"/>
    <property type="match status" value="1"/>
</dbReference>
<reference evidence="3 4" key="1">
    <citation type="submission" date="2019-12" db="EMBL/GenBank/DDBJ databases">
        <title>The whole genome sequencing of a strain isolated from a Mars analog, Dalangtan Playa.</title>
        <authorList>
            <person name="Huang T."/>
        </authorList>
    </citation>
    <scope>NUCLEOTIDE SEQUENCE [LARGE SCALE GENOMIC DNA]</scope>
    <source>
        <strain evidence="3 4">DP4-553-S</strain>
    </source>
</reference>
<sequence length="310" mass="35039">MESRKPRIGIVGLGNIAQKAYLPILMKETDWQLAGAYSPNQAKREKLCKNFRINSINSLAALSSKSDAVFVHTSTETHYEVVSYLLGQGKDVYVDKPLAASLDQAVRLAELSEETGRKLMVGFNRRFAPLYRKAREMSVGFDWVQMEKHRTDSIGPDSFAFTMLDDYLHIIDTIRWLADQSELKVTDLFTRENETGQMLLAKHSFQTNGQHFTTAMHRRAGTNLEKLEIVNEQSIIRVNNLNTLQVEAEGCVTESSSASWEELLTTKGFTGAVSHFISAIKNDKTPDVDGWDAVKSQQLLDKLIDRHQRK</sequence>
<protein>
    <submittedName>
        <fullName evidence="3">Gfo/Idh/MocA family oxidoreductase</fullName>
    </submittedName>
</protein>
<dbReference type="InterPro" id="IPR036291">
    <property type="entry name" value="NAD(P)-bd_dom_sf"/>
</dbReference>
<dbReference type="Pfam" id="PF01408">
    <property type="entry name" value="GFO_IDH_MocA"/>
    <property type="match status" value="1"/>
</dbReference>
<name>A0ABX7VNT6_9BACI</name>